<name>A0A5J4UQS5_9EUKA</name>
<proteinExistence type="predicted"/>
<gene>
    <name evidence="1" type="ORF">EZS28_031447</name>
</gene>
<dbReference type="EMBL" id="SNRW01013075">
    <property type="protein sequence ID" value="KAA6373026.1"/>
    <property type="molecule type" value="Genomic_DNA"/>
</dbReference>
<dbReference type="AlphaFoldDB" id="A0A5J4UQS5"/>
<evidence type="ECO:0000313" key="1">
    <source>
        <dbReference type="EMBL" id="KAA6373026.1"/>
    </source>
</evidence>
<organism evidence="1 2">
    <name type="scientific">Streblomastix strix</name>
    <dbReference type="NCBI Taxonomy" id="222440"/>
    <lineage>
        <taxon>Eukaryota</taxon>
        <taxon>Metamonada</taxon>
        <taxon>Preaxostyla</taxon>
        <taxon>Oxymonadida</taxon>
        <taxon>Streblomastigidae</taxon>
        <taxon>Streblomastix</taxon>
    </lineage>
</organism>
<sequence>MSETPRPNFKNKYYYLGQNQLNDQKYDNLAQQSNQRAKAMVMIDLEYEIITCRRCIRIIDFSDILAETEPFGIVTPDTVTHADCKMQQSEVE</sequence>
<reference evidence="1 2" key="1">
    <citation type="submission" date="2019-03" db="EMBL/GenBank/DDBJ databases">
        <title>Single cell metagenomics reveals metabolic interactions within the superorganism composed of flagellate Streblomastix strix and complex community of Bacteroidetes bacteria on its surface.</title>
        <authorList>
            <person name="Treitli S.C."/>
            <person name="Kolisko M."/>
            <person name="Husnik F."/>
            <person name="Keeling P."/>
            <person name="Hampl V."/>
        </authorList>
    </citation>
    <scope>NUCLEOTIDE SEQUENCE [LARGE SCALE GENOMIC DNA]</scope>
    <source>
        <strain evidence="1">ST1C</strain>
    </source>
</reference>
<dbReference type="Proteomes" id="UP000324800">
    <property type="component" value="Unassembled WGS sequence"/>
</dbReference>
<accession>A0A5J4UQS5</accession>
<comment type="caution">
    <text evidence="1">The sequence shown here is derived from an EMBL/GenBank/DDBJ whole genome shotgun (WGS) entry which is preliminary data.</text>
</comment>
<evidence type="ECO:0000313" key="2">
    <source>
        <dbReference type="Proteomes" id="UP000324800"/>
    </source>
</evidence>
<protein>
    <submittedName>
        <fullName evidence="1">Uncharacterized protein</fullName>
    </submittedName>
</protein>